<sequence>MDSYLQVVTHPFLWIAAGFVVLFYLVQMLVSWDSSKDDQSRHLRTSPSEMLIRWLKGNYVPTILLTTALLAILALGFYLFDIARAVHNMVGLLLDQTRDIRAGEADLSDSSDTLRDLAHGSALLLGVLAAAATIFFSVIRVWINDRNIRATEDGLVTDRINKAVEGLGKFTEFKTTQKLAGGSFQTVEETKPDLVVRIGSIQALERIAEDSERDRERIVVLLTEYIRENAR</sequence>
<keyword evidence="3" id="KW-1185">Reference proteome</keyword>
<proteinExistence type="predicted"/>
<organism evidence="2 3">
    <name type="scientific">Pseudooceanicola marinus</name>
    <dbReference type="NCBI Taxonomy" id="396013"/>
    <lineage>
        <taxon>Bacteria</taxon>
        <taxon>Pseudomonadati</taxon>
        <taxon>Pseudomonadota</taxon>
        <taxon>Alphaproteobacteria</taxon>
        <taxon>Rhodobacterales</taxon>
        <taxon>Paracoccaceae</taxon>
        <taxon>Pseudooceanicola</taxon>
    </lineage>
</organism>
<protein>
    <submittedName>
        <fullName evidence="2">Uncharacterized protein</fullName>
    </submittedName>
</protein>
<evidence type="ECO:0000256" key="1">
    <source>
        <dbReference type="SAM" id="Phobius"/>
    </source>
</evidence>
<evidence type="ECO:0000313" key="3">
    <source>
        <dbReference type="Proteomes" id="UP000193963"/>
    </source>
</evidence>
<keyword evidence="1" id="KW-0472">Membrane</keyword>
<name>A0A1X6YRP0_9RHOB</name>
<feature type="transmembrane region" description="Helical" evidence="1">
    <location>
        <begin position="117"/>
        <end position="139"/>
    </location>
</feature>
<feature type="transmembrane region" description="Helical" evidence="1">
    <location>
        <begin position="12"/>
        <end position="32"/>
    </location>
</feature>
<dbReference type="EMBL" id="FWFN01000002">
    <property type="protein sequence ID" value="SLN29164.1"/>
    <property type="molecule type" value="Genomic_DNA"/>
</dbReference>
<evidence type="ECO:0000313" key="2">
    <source>
        <dbReference type="EMBL" id="SLN29164.1"/>
    </source>
</evidence>
<accession>A0A1X6YRP0</accession>
<feature type="transmembrane region" description="Helical" evidence="1">
    <location>
        <begin position="59"/>
        <end position="80"/>
    </location>
</feature>
<dbReference type="AlphaFoldDB" id="A0A1X6YRP0"/>
<keyword evidence="1" id="KW-1133">Transmembrane helix</keyword>
<keyword evidence="1" id="KW-0812">Transmembrane</keyword>
<dbReference type="RefSeq" id="WP_085887074.1">
    <property type="nucleotide sequence ID" value="NZ_FWFN01000002.1"/>
</dbReference>
<gene>
    <name evidence="2" type="ORF">PSM7751_01187</name>
</gene>
<reference evidence="2 3" key="1">
    <citation type="submission" date="2017-03" db="EMBL/GenBank/DDBJ databases">
        <authorList>
            <person name="Afonso C.L."/>
            <person name="Miller P.J."/>
            <person name="Scott M.A."/>
            <person name="Spackman E."/>
            <person name="Goraichik I."/>
            <person name="Dimitrov K.M."/>
            <person name="Suarez D.L."/>
            <person name="Swayne D.E."/>
        </authorList>
    </citation>
    <scope>NUCLEOTIDE SEQUENCE [LARGE SCALE GENOMIC DNA]</scope>
    <source>
        <strain evidence="2 3">CECT 7751</strain>
    </source>
</reference>
<dbReference type="OrthoDB" id="7837851at2"/>
<dbReference type="Proteomes" id="UP000193963">
    <property type="component" value="Unassembled WGS sequence"/>
</dbReference>